<evidence type="ECO:0000256" key="1">
    <source>
        <dbReference type="SAM" id="SignalP"/>
    </source>
</evidence>
<gene>
    <name evidence="2" type="ORF">J2S57_004260</name>
</gene>
<feature type="chain" id="PRO_5045568448" description="Secreted protein" evidence="1">
    <location>
        <begin position="33"/>
        <end position="151"/>
    </location>
</feature>
<evidence type="ECO:0008006" key="4">
    <source>
        <dbReference type="Google" id="ProtNLM"/>
    </source>
</evidence>
<keyword evidence="3" id="KW-1185">Reference proteome</keyword>
<dbReference type="Proteomes" id="UP001235712">
    <property type="component" value="Unassembled WGS sequence"/>
</dbReference>
<feature type="signal peptide" evidence="1">
    <location>
        <begin position="1"/>
        <end position="32"/>
    </location>
</feature>
<dbReference type="EMBL" id="JAUSQZ010000001">
    <property type="protein sequence ID" value="MDP9828511.1"/>
    <property type="molecule type" value="Genomic_DNA"/>
</dbReference>
<evidence type="ECO:0000313" key="2">
    <source>
        <dbReference type="EMBL" id="MDP9828511.1"/>
    </source>
</evidence>
<protein>
    <recommendedName>
        <fullName evidence="4">Secreted protein</fullName>
    </recommendedName>
</protein>
<sequence>MRTPRIAQSARVLLAAAAVVAAALVPTGAASAATQAPIRMAGTTNCGTIVGGFDAYVLVRSAKAGGRTIQLYTGKIFDEDHAYIKNGSGSDRVWIDKRKIGSATWTQCGPFNAVLSNEVSNHNGWQTRACFNYKSGNSRPTTCTTWYNGHD</sequence>
<organism evidence="2 3">
    <name type="scientific">Kineosporia succinea</name>
    <dbReference type="NCBI Taxonomy" id="84632"/>
    <lineage>
        <taxon>Bacteria</taxon>
        <taxon>Bacillati</taxon>
        <taxon>Actinomycetota</taxon>
        <taxon>Actinomycetes</taxon>
        <taxon>Kineosporiales</taxon>
        <taxon>Kineosporiaceae</taxon>
        <taxon>Kineosporia</taxon>
    </lineage>
</organism>
<accession>A0ABT9P7I4</accession>
<evidence type="ECO:0000313" key="3">
    <source>
        <dbReference type="Proteomes" id="UP001235712"/>
    </source>
</evidence>
<name>A0ABT9P7I4_9ACTN</name>
<reference evidence="2 3" key="1">
    <citation type="submission" date="2023-07" db="EMBL/GenBank/DDBJ databases">
        <title>Sequencing the genomes of 1000 actinobacteria strains.</title>
        <authorList>
            <person name="Klenk H.-P."/>
        </authorList>
    </citation>
    <scope>NUCLEOTIDE SEQUENCE [LARGE SCALE GENOMIC DNA]</scope>
    <source>
        <strain evidence="2 3">DSM 44388</strain>
    </source>
</reference>
<dbReference type="RefSeq" id="WP_307245764.1">
    <property type="nucleotide sequence ID" value="NZ_JAUSQZ010000001.1"/>
</dbReference>
<keyword evidence="1" id="KW-0732">Signal</keyword>
<proteinExistence type="predicted"/>
<comment type="caution">
    <text evidence="2">The sequence shown here is derived from an EMBL/GenBank/DDBJ whole genome shotgun (WGS) entry which is preliminary data.</text>
</comment>